<dbReference type="Proteomes" id="UP000186156">
    <property type="component" value="Unassembled WGS sequence"/>
</dbReference>
<dbReference type="EMBL" id="FTOO01000012">
    <property type="protein sequence ID" value="SIT07239.1"/>
    <property type="molecule type" value="Genomic_DNA"/>
</dbReference>
<feature type="chain" id="PRO_5039299802" evidence="1">
    <location>
        <begin position="25"/>
        <end position="114"/>
    </location>
</feature>
<dbReference type="AlphaFoldDB" id="A0A1N7P9X0"/>
<evidence type="ECO:0000313" key="2">
    <source>
        <dbReference type="EMBL" id="SIT07239.1"/>
    </source>
</evidence>
<feature type="signal peptide" evidence="1">
    <location>
        <begin position="1"/>
        <end position="24"/>
    </location>
</feature>
<name>A0A1N7P9X0_9BACL</name>
<dbReference type="RefSeq" id="WP_076348656.1">
    <property type="nucleotide sequence ID" value="NZ_FTOO01000012.1"/>
</dbReference>
<dbReference type="OrthoDB" id="2376521at2"/>
<reference evidence="3" key="1">
    <citation type="submission" date="2017-01" db="EMBL/GenBank/DDBJ databases">
        <authorList>
            <person name="Varghese N."/>
            <person name="Submissions S."/>
        </authorList>
    </citation>
    <scope>NUCLEOTIDE SEQUENCE [LARGE SCALE GENOMIC DNA]</scope>
    <source>
        <strain evidence="3">DSM 16176</strain>
    </source>
</reference>
<organism evidence="2 3">
    <name type="scientific">Alicyclobacillus vulcanalis</name>
    <dbReference type="NCBI Taxonomy" id="252246"/>
    <lineage>
        <taxon>Bacteria</taxon>
        <taxon>Bacillati</taxon>
        <taxon>Bacillota</taxon>
        <taxon>Bacilli</taxon>
        <taxon>Bacillales</taxon>
        <taxon>Alicyclobacillaceae</taxon>
        <taxon>Alicyclobacillus</taxon>
    </lineage>
</organism>
<dbReference type="STRING" id="252246.SAMN05421799_11233"/>
<evidence type="ECO:0000313" key="3">
    <source>
        <dbReference type="Proteomes" id="UP000186156"/>
    </source>
</evidence>
<protein>
    <submittedName>
        <fullName evidence="2">Uncharacterized protein</fullName>
    </submittedName>
</protein>
<keyword evidence="3" id="KW-1185">Reference proteome</keyword>
<proteinExistence type="predicted"/>
<evidence type="ECO:0000256" key="1">
    <source>
        <dbReference type="SAM" id="SignalP"/>
    </source>
</evidence>
<gene>
    <name evidence="2" type="ORF">SAMN05421799_11233</name>
</gene>
<keyword evidence="1" id="KW-0732">Signal</keyword>
<sequence length="114" mass="12067">MLMRRGGFCAAIAAVAVFTLVAGAAPVHAREAVPASTDFGAHHRAHLPSRRVILVSEMNTGALVVERRSVADDAAVAFAGSRPAWRLDIPLSWYFLTPAYVRDPGGQIPGDSSV</sequence>
<accession>A0A1N7P9X0</accession>